<reference evidence="3 4" key="1">
    <citation type="submission" date="2017-02" db="EMBL/GenBank/DDBJ databases">
        <authorList>
            <person name="Peterson S.W."/>
        </authorList>
    </citation>
    <scope>NUCLEOTIDE SEQUENCE [LARGE SCALE GENOMIC DNA]</scope>
    <source>
        <strain evidence="3 4">DSM 22323</strain>
    </source>
</reference>
<organism evidence="3 4">
    <name type="scientific">Soonwooa buanensis</name>
    <dbReference type="NCBI Taxonomy" id="619805"/>
    <lineage>
        <taxon>Bacteria</taxon>
        <taxon>Pseudomonadati</taxon>
        <taxon>Bacteroidota</taxon>
        <taxon>Flavobacteriia</taxon>
        <taxon>Flavobacteriales</taxon>
        <taxon>Weeksellaceae</taxon>
        <taxon>Chryseobacterium group</taxon>
        <taxon>Soonwooa</taxon>
    </lineage>
</organism>
<dbReference type="SUPFAM" id="SSF51735">
    <property type="entry name" value="NAD(P)-binding Rossmann-fold domains"/>
    <property type="match status" value="1"/>
</dbReference>
<evidence type="ECO:0000313" key="3">
    <source>
        <dbReference type="EMBL" id="SKC08213.1"/>
    </source>
</evidence>
<keyword evidence="4" id="KW-1185">Reference proteome</keyword>
<proteinExistence type="predicted"/>
<gene>
    <name evidence="3" type="ORF">SAMN05660477_02880</name>
</gene>
<dbReference type="PANTHER" id="PTHR10366:SF831">
    <property type="entry name" value="NAD-DEPENDENT EPIMERASE_DEHYDRATASE DOMAIN-CONTAINING PROTEIN"/>
    <property type="match status" value="1"/>
</dbReference>
<dbReference type="InterPro" id="IPR001509">
    <property type="entry name" value="Epimerase_deHydtase"/>
</dbReference>
<dbReference type="Proteomes" id="UP000191112">
    <property type="component" value="Unassembled WGS sequence"/>
</dbReference>
<dbReference type="EMBL" id="FUYZ01000012">
    <property type="protein sequence ID" value="SKC08213.1"/>
    <property type="molecule type" value="Genomic_DNA"/>
</dbReference>
<evidence type="ECO:0000256" key="1">
    <source>
        <dbReference type="ARBA" id="ARBA00023002"/>
    </source>
</evidence>
<dbReference type="AlphaFoldDB" id="A0A1T5GIF8"/>
<evidence type="ECO:0000313" key="4">
    <source>
        <dbReference type="Proteomes" id="UP000191112"/>
    </source>
</evidence>
<accession>A0A1T5GIF8</accession>
<sequence length="341" mass="38532">MEAHPQEKYILVTGATGILGRVIVLELLKQGRKVRATKRPNSDLKDVLHSYKFYTDQPDFYFNQIEWINTDFDDIFSLEKAVENVSEIYHCAAKVSFHPKDRDMMYKTNIEGTKNLLYAVQDSSVEKFCFISSVAVLDGFNDEKLQDETCDFNSKLDHSAYAKSKHFSEMEIWRAAAEGLNVVIVNPSIIIGSGNWSSSSGEMFGQLAKSGFSTDGSSGYVDVRDVAKISIQLMDSNIFDQRFVLNSENIKNEIIANKVRTAVGKSPVKIISKSVLNIGRTLNTIFGWLIPSLRMANKVNIEAITSESKLSNQKIKKQLNFDFMPVSESFDFHLKNYILDK</sequence>
<dbReference type="InterPro" id="IPR036291">
    <property type="entry name" value="NAD(P)-bd_dom_sf"/>
</dbReference>
<keyword evidence="1" id="KW-0560">Oxidoreductase</keyword>
<dbReference type="Pfam" id="PF01370">
    <property type="entry name" value="Epimerase"/>
    <property type="match status" value="1"/>
</dbReference>
<dbReference type="Gene3D" id="3.40.50.720">
    <property type="entry name" value="NAD(P)-binding Rossmann-like Domain"/>
    <property type="match status" value="1"/>
</dbReference>
<dbReference type="InterPro" id="IPR050425">
    <property type="entry name" value="NAD(P)_dehydrat-like"/>
</dbReference>
<dbReference type="PANTHER" id="PTHR10366">
    <property type="entry name" value="NAD DEPENDENT EPIMERASE/DEHYDRATASE"/>
    <property type="match status" value="1"/>
</dbReference>
<dbReference type="RefSeq" id="WP_245797204.1">
    <property type="nucleotide sequence ID" value="NZ_FUYZ01000012.1"/>
</dbReference>
<protein>
    <submittedName>
        <fullName evidence="3">Nucleoside-diphosphate-sugar epimerase</fullName>
    </submittedName>
</protein>
<evidence type="ECO:0000259" key="2">
    <source>
        <dbReference type="Pfam" id="PF01370"/>
    </source>
</evidence>
<name>A0A1T5GIF8_9FLAO</name>
<dbReference type="GO" id="GO:0016616">
    <property type="term" value="F:oxidoreductase activity, acting on the CH-OH group of donors, NAD or NADP as acceptor"/>
    <property type="evidence" value="ECO:0007669"/>
    <property type="project" value="TreeGrafter"/>
</dbReference>
<feature type="domain" description="NAD-dependent epimerase/dehydratase" evidence="2">
    <location>
        <begin position="10"/>
        <end position="209"/>
    </location>
</feature>
<dbReference type="STRING" id="619805.SAMN05660477_02880"/>